<feature type="region of interest" description="Disordered" evidence="1">
    <location>
        <begin position="25"/>
        <end position="84"/>
    </location>
</feature>
<name>A0A9W9JTJ1_9EURO</name>
<dbReference type="PANTHER" id="PTHR38887:SF1">
    <property type="entry name" value="RAS MODIFICATION PROTEIN ERF4"/>
    <property type="match status" value="1"/>
</dbReference>
<comment type="caution">
    <text evidence="2">The sequence shown here is derived from an EMBL/GenBank/DDBJ whole genome shotgun (WGS) entry which is preliminary data.</text>
</comment>
<feature type="compositionally biased region" description="Polar residues" evidence="1">
    <location>
        <begin position="503"/>
        <end position="516"/>
    </location>
</feature>
<keyword evidence="3" id="KW-1185">Reference proteome</keyword>
<evidence type="ECO:0000256" key="1">
    <source>
        <dbReference type="SAM" id="MobiDB-lite"/>
    </source>
</evidence>
<feature type="region of interest" description="Disordered" evidence="1">
    <location>
        <begin position="478"/>
        <end position="516"/>
    </location>
</feature>
<feature type="compositionally biased region" description="Polar residues" evidence="1">
    <location>
        <begin position="661"/>
        <end position="684"/>
    </location>
</feature>
<feature type="compositionally biased region" description="Polar residues" evidence="1">
    <location>
        <begin position="58"/>
        <end position="69"/>
    </location>
</feature>
<feature type="compositionally biased region" description="Polar residues" evidence="1">
    <location>
        <begin position="388"/>
        <end position="398"/>
    </location>
</feature>
<feature type="compositionally biased region" description="Low complexity" evidence="1">
    <location>
        <begin position="583"/>
        <end position="638"/>
    </location>
</feature>
<reference evidence="2" key="1">
    <citation type="submission" date="2022-11" db="EMBL/GenBank/DDBJ databases">
        <authorList>
            <person name="Petersen C."/>
        </authorList>
    </citation>
    <scope>NUCLEOTIDE SEQUENCE</scope>
    <source>
        <strain evidence="2">IBT 30069</strain>
    </source>
</reference>
<protein>
    <submittedName>
        <fullName evidence="2">Uncharacterized protein</fullName>
    </submittedName>
</protein>
<dbReference type="Proteomes" id="UP001149165">
    <property type="component" value="Unassembled WGS sequence"/>
</dbReference>
<reference evidence="2" key="2">
    <citation type="journal article" date="2023" name="IMA Fungus">
        <title>Comparative genomic study of the Penicillium genus elucidates a diverse pangenome and 15 lateral gene transfer events.</title>
        <authorList>
            <person name="Petersen C."/>
            <person name="Sorensen T."/>
            <person name="Nielsen M.R."/>
            <person name="Sondergaard T.E."/>
            <person name="Sorensen J.L."/>
            <person name="Fitzpatrick D.A."/>
            <person name="Frisvad J.C."/>
            <person name="Nielsen K.L."/>
        </authorList>
    </citation>
    <scope>NUCLEOTIDE SEQUENCE</scope>
    <source>
        <strain evidence="2">IBT 30069</strain>
    </source>
</reference>
<dbReference type="OrthoDB" id="3433125at2759"/>
<feature type="compositionally biased region" description="Gly residues" evidence="1">
    <location>
        <begin position="421"/>
        <end position="446"/>
    </location>
</feature>
<dbReference type="InterPro" id="IPR053221">
    <property type="entry name" value="Burnettramic_acid_biosynth"/>
</dbReference>
<evidence type="ECO:0000313" key="2">
    <source>
        <dbReference type="EMBL" id="KAJ5081225.1"/>
    </source>
</evidence>
<feature type="region of interest" description="Disordered" evidence="1">
    <location>
        <begin position="375"/>
        <end position="446"/>
    </location>
</feature>
<proteinExistence type="predicted"/>
<feature type="region of interest" description="Disordered" evidence="1">
    <location>
        <begin position="661"/>
        <end position="691"/>
    </location>
</feature>
<dbReference type="EMBL" id="JAPQKH010000011">
    <property type="protein sequence ID" value="KAJ5081225.1"/>
    <property type="molecule type" value="Genomic_DNA"/>
</dbReference>
<feature type="region of interest" description="Disordered" evidence="1">
    <location>
        <begin position="567"/>
        <end position="638"/>
    </location>
</feature>
<accession>A0A9W9JTJ1</accession>
<organism evidence="2 3">
    <name type="scientific">Penicillium angulare</name>
    <dbReference type="NCBI Taxonomy" id="116970"/>
    <lineage>
        <taxon>Eukaryota</taxon>
        <taxon>Fungi</taxon>
        <taxon>Dikarya</taxon>
        <taxon>Ascomycota</taxon>
        <taxon>Pezizomycotina</taxon>
        <taxon>Eurotiomycetes</taxon>
        <taxon>Eurotiomycetidae</taxon>
        <taxon>Eurotiales</taxon>
        <taxon>Aspergillaceae</taxon>
        <taxon>Penicillium</taxon>
    </lineage>
</organism>
<gene>
    <name evidence="2" type="ORF">N7456_013463</name>
</gene>
<feature type="compositionally biased region" description="Basic and acidic residues" evidence="1">
    <location>
        <begin position="33"/>
        <end position="53"/>
    </location>
</feature>
<dbReference type="PANTHER" id="PTHR38887">
    <property type="entry name" value="CHROMOSOME 21, WHOLE GENOME SHOTGUN SEQUENCE"/>
    <property type="match status" value="1"/>
</dbReference>
<dbReference type="AlphaFoldDB" id="A0A9W9JTJ1"/>
<evidence type="ECO:0000313" key="3">
    <source>
        <dbReference type="Proteomes" id="UP001149165"/>
    </source>
</evidence>
<sequence>MNAGPIGMIAKGVGSGIGFVSEAHKYRKAKKAAQQERDLERESQPGPFEKRDSPSPVHRSSPTFNTFSPYGSIEDEEDDHVTTKDVNELSWQLDEAQDVVVEAKKPRKSKSGVANPDKLIAAFIQRQPPPYCPAPTQLDFVRPAAKLEYPVAIPQRRPKDKTRGFIRAYAPDLQNVGIDQETWFDFVETFNEACLANPWINALNLAALAASPLPSLASQAISMALMVATTVAMEVQGRYRQNKALDRLNEEFFRPRGLFCLVMTWDAESTSTRTNMNVTDTIHNTMDTQGRKSHKFQYSNGVTNGMESIQTAELIFPGLDLLATMGNNEQAGFKNKMKRGKLFVDDYMDRKARAKFYSENPDSYLNQAGKPKFHSKYGDPTHGIHSGFSGTATGQNGRQRGDLTEDQNSGMGGRGSSQTGGLLGLGGRGGGIGGRGDGQRGGLLGMGGRGGTSSIANAGPIGGIIGLVGMAVNHRSERIRSQESSNDRLSAFNGNREKDMERSSSTGRQDSTSNVHNINYDHVNQNSVNAYSPISTNNHAISPNPPYADSQYPIFEMSAEPADHARYQKPAAGGSGWQQPSHQPTGPQYQQSSQYPQPHQYPGSQHPQAQYQVQTQYQQPQYPQPQYQQPQYQQPQYQQTVLQNEQYSTFGYQQQYNMNNKPTQEQQSNNQQNVPMTEQQQQNKPGGLGGGSAGASLGKLFSSKVLYLMVVNMPTDEEMAEARRLSANWKVQGQQQEL</sequence>